<reference evidence="8 9" key="1">
    <citation type="submission" date="2022-06" db="EMBL/GenBank/DDBJ databases">
        <authorList>
            <person name="Xuan X."/>
        </authorList>
    </citation>
    <scope>NUCLEOTIDE SEQUENCE [LARGE SCALE GENOMIC DNA]</scope>
    <source>
        <strain evidence="8 9">2V75</strain>
    </source>
</reference>
<proteinExistence type="inferred from homology"/>
<dbReference type="PANTHER" id="PTHR10192">
    <property type="entry name" value="MOLYBDOPTERIN BIOSYNTHESIS PROTEIN"/>
    <property type="match status" value="1"/>
</dbReference>
<dbReference type="Gene3D" id="3.40.980.10">
    <property type="entry name" value="MoaB/Mog-like domain"/>
    <property type="match status" value="1"/>
</dbReference>
<evidence type="ECO:0000256" key="5">
    <source>
        <dbReference type="ARBA" id="ARBA00047317"/>
    </source>
</evidence>
<evidence type="ECO:0000256" key="1">
    <source>
        <dbReference type="ARBA" id="ARBA00002901"/>
    </source>
</evidence>
<gene>
    <name evidence="8" type="ORF">NG653_01575</name>
</gene>
<dbReference type="InterPro" id="IPR036135">
    <property type="entry name" value="MoeA_linker/N_sf"/>
</dbReference>
<dbReference type="InterPro" id="IPR038987">
    <property type="entry name" value="MoeA-like"/>
</dbReference>
<dbReference type="Pfam" id="PF03453">
    <property type="entry name" value="MoeA_N"/>
    <property type="match status" value="1"/>
</dbReference>
<dbReference type="SUPFAM" id="SSF63867">
    <property type="entry name" value="MoeA C-terminal domain-like"/>
    <property type="match status" value="1"/>
</dbReference>
<evidence type="ECO:0000256" key="4">
    <source>
        <dbReference type="ARBA" id="ARBA00023150"/>
    </source>
</evidence>
<dbReference type="PANTHER" id="PTHR10192:SF5">
    <property type="entry name" value="GEPHYRIN"/>
    <property type="match status" value="1"/>
</dbReference>
<evidence type="ECO:0000313" key="9">
    <source>
        <dbReference type="Proteomes" id="UP001206312"/>
    </source>
</evidence>
<keyword evidence="4 6" id="KW-0501">Molybdenum cofactor biosynthesis</keyword>
<dbReference type="EMBL" id="JAMXIB010000001">
    <property type="protein sequence ID" value="MCO5723526.1"/>
    <property type="molecule type" value="Genomic_DNA"/>
</dbReference>
<dbReference type="InterPro" id="IPR005111">
    <property type="entry name" value="MoeA_C_domain_IV"/>
</dbReference>
<evidence type="ECO:0000313" key="8">
    <source>
        <dbReference type="EMBL" id="MCO5723526.1"/>
    </source>
</evidence>
<evidence type="ECO:0000259" key="7">
    <source>
        <dbReference type="SMART" id="SM00852"/>
    </source>
</evidence>
<keyword evidence="6" id="KW-0479">Metal-binding</keyword>
<dbReference type="InterPro" id="IPR036688">
    <property type="entry name" value="MoeA_C_domain_IV_sf"/>
</dbReference>
<dbReference type="EC" id="2.10.1.1" evidence="6"/>
<keyword evidence="6" id="KW-0460">Magnesium</keyword>
<dbReference type="Gene3D" id="2.40.340.10">
    <property type="entry name" value="MoeA, C-terminal, domain IV"/>
    <property type="match status" value="1"/>
</dbReference>
<dbReference type="Pfam" id="PF03454">
    <property type="entry name" value="MoeA_C"/>
    <property type="match status" value="1"/>
</dbReference>
<accession>A0ABT1AU44</accession>
<evidence type="ECO:0000256" key="6">
    <source>
        <dbReference type="RuleBase" id="RU365090"/>
    </source>
</evidence>
<keyword evidence="6" id="KW-0500">Molybdenum</keyword>
<comment type="similarity">
    <text evidence="3 6">Belongs to the MoeA family.</text>
</comment>
<dbReference type="Gene3D" id="3.90.105.10">
    <property type="entry name" value="Molybdopterin biosynthesis moea protein, domain 2"/>
    <property type="match status" value="1"/>
</dbReference>
<organism evidence="8 9">
    <name type="scientific">Robiginitalea marina</name>
    <dbReference type="NCBI Taxonomy" id="2954105"/>
    <lineage>
        <taxon>Bacteria</taxon>
        <taxon>Pseudomonadati</taxon>
        <taxon>Bacteroidota</taxon>
        <taxon>Flavobacteriia</taxon>
        <taxon>Flavobacteriales</taxon>
        <taxon>Flavobacteriaceae</taxon>
        <taxon>Robiginitalea</taxon>
    </lineage>
</organism>
<dbReference type="InterPro" id="IPR005110">
    <property type="entry name" value="MoeA_linker/N"/>
</dbReference>
<dbReference type="SMART" id="SM00852">
    <property type="entry name" value="MoCF_biosynth"/>
    <property type="match status" value="1"/>
</dbReference>
<feature type="domain" description="MoaB/Mog" evidence="7">
    <location>
        <begin position="175"/>
        <end position="314"/>
    </location>
</feature>
<evidence type="ECO:0000256" key="3">
    <source>
        <dbReference type="ARBA" id="ARBA00010763"/>
    </source>
</evidence>
<comment type="catalytic activity">
    <reaction evidence="5">
        <text>adenylyl-molybdopterin + molybdate = Mo-molybdopterin + AMP + H(+)</text>
        <dbReference type="Rhea" id="RHEA:35047"/>
        <dbReference type="ChEBI" id="CHEBI:15378"/>
        <dbReference type="ChEBI" id="CHEBI:36264"/>
        <dbReference type="ChEBI" id="CHEBI:62727"/>
        <dbReference type="ChEBI" id="CHEBI:71302"/>
        <dbReference type="ChEBI" id="CHEBI:456215"/>
        <dbReference type="EC" id="2.10.1.1"/>
    </reaction>
</comment>
<comment type="caution">
    <text evidence="8">The sequence shown here is derived from an EMBL/GenBank/DDBJ whole genome shotgun (WGS) entry which is preliminary data.</text>
</comment>
<comment type="pathway">
    <text evidence="2 6">Cofactor biosynthesis; molybdopterin biosynthesis.</text>
</comment>
<dbReference type="Pfam" id="PF00994">
    <property type="entry name" value="MoCF_biosynth"/>
    <property type="match status" value="1"/>
</dbReference>
<dbReference type="InterPro" id="IPR036425">
    <property type="entry name" value="MoaB/Mog-like_dom_sf"/>
</dbReference>
<name>A0ABT1AU44_9FLAO</name>
<sequence length="400" mass="43741">MISFAEAFELVLSHPLALGTEQIPLEDCGGRILAGEVYSDRDLPPFDRATMDGIALAYAAFREGQRDFPIRGEARAGTPLQCLNDPATCMEVMTGAMVPEGADTVVRYEDLEIREGVAWIKAPVNRGQNIHPRGSDSGAGKLLLSPGQAIGPAEMAVLASVGKSVAEVFALPRTSLFSTGDELVPVDASPLPHQIRRSNIYALQSALGELRIHPNVGHLPDHPEKIQCTLATALDQPGVVLLSGGVSMGKYDYLPGLFAELGVENIFHRVAQRPGKPFWFGINRHSGCLVFSFPGNPVSTFLNYHLYFKAWLWNCWGLELKKHQVLLPETEENTTPLTQFRLGEVREDQGKLVFSAVPMNSSGDFLSLSRAHGFACLEPRETPYLAGESVPFHYYKSLLS</sequence>
<dbReference type="SUPFAM" id="SSF63882">
    <property type="entry name" value="MoeA N-terminal region -like"/>
    <property type="match status" value="1"/>
</dbReference>
<protein>
    <recommendedName>
        <fullName evidence="6">Molybdopterin molybdenumtransferase</fullName>
        <ecNumber evidence="6">2.10.1.1</ecNumber>
    </recommendedName>
</protein>
<dbReference type="Gene3D" id="2.170.190.11">
    <property type="entry name" value="Molybdopterin biosynthesis moea protein, domain 3"/>
    <property type="match status" value="1"/>
</dbReference>
<dbReference type="CDD" id="cd00887">
    <property type="entry name" value="MoeA"/>
    <property type="match status" value="1"/>
</dbReference>
<keyword evidence="6" id="KW-0808">Transferase</keyword>
<dbReference type="InterPro" id="IPR001453">
    <property type="entry name" value="MoaB/Mog_dom"/>
</dbReference>
<dbReference type="SUPFAM" id="SSF53218">
    <property type="entry name" value="Molybdenum cofactor biosynthesis proteins"/>
    <property type="match status" value="1"/>
</dbReference>
<dbReference type="RefSeq" id="WP_252739900.1">
    <property type="nucleotide sequence ID" value="NZ_JAMXIB010000001.1"/>
</dbReference>
<evidence type="ECO:0000256" key="2">
    <source>
        <dbReference type="ARBA" id="ARBA00005046"/>
    </source>
</evidence>
<comment type="cofactor">
    <cofactor evidence="6">
        <name>Mg(2+)</name>
        <dbReference type="ChEBI" id="CHEBI:18420"/>
    </cofactor>
</comment>
<dbReference type="Proteomes" id="UP001206312">
    <property type="component" value="Unassembled WGS sequence"/>
</dbReference>
<comment type="function">
    <text evidence="1 6">Catalyzes the insertion of molybdate into adenylated molybdopterin with the concomitant release of AMP.</text>
</comment>
<keyword evidence="9" id="KW-1185">Reference proteome</keyword>